<comment type="caution">
    <text evidence="3">The sequence shown here is derived from an EMBL/GenBank/DDBJ whole genome shotgun (WGS) entry which is preliminary data.</text>
</comment>
<dbReference type="SUPFAM" id="SSF141371">
    <property type="entry name" value="PilZ domain-like"/>
    <property type="match status" value="1"/>
</dbReference>
<dbReference type="InterPro" id="IPR009875">
    <property type="entry name" value="PilZ_domain"/>
</dbReference>
<dbReference type="Proteomes" id="UP000288623">
    <property type="component" value="Unassembled WGS sequence"/>
</dbReference>
<feature type="domain" description="Type III secretion system flagellar brake protein YcgR PilZN" evidence="2">
    <location>
        <begin position="4"/>
        <end position="90"/>
    </location>
</feature>
<accession>A0A433RSS1</accession>
<sequence length="218" mass="25437">MDFKIGTNLTLETINQDTPERYSCRVVDVLDGEIFIDYPIHNVTKRTVYLNVGDTFRVTFIDDKKVAHAFFTTILGRKKANIPMIRLAAPSDEDIEKIQRREYVRVETAIDVAMRYDNQFYQFVTADVSAGGIAIYLNRLLPLKPDDEVELTLVLPFAKEEDGTQYVHVTGRIIRIIEKDEQKIVPIQFVDTDEVDRKIITRFCFERQLINYRKEMSY</sequence>
<gene>
    <name evidence="3" type="ORF">QI30_09645</name>
</gene>
<dbReference type="InterPro" id="IPR009926">
    <property type="entry name" value="T3SS_YcgR_PilZN"/>
</dbReference>
<reference evidence="3 4" key="1">
    <citation type="submission" date="2014-11" db="EMBL/GenBank/DDBJ databases">
        <title>Genome sequence and analysis of novel Kurthia sp.</title>
        <authorList>
            <person name="Lawson J.N."/>
            <person name="Gonzalez J.E."/>
            <person name="Rinauldi L."/>
            <person name="Xuan Z."/>
            <person name="Firman A."/>
            <person name="Shaddox L."/>
            <person name="Trudeau A."/>
            <person name="Shah S."/>
            <person name="Reiman D."/>
        </authorList>
    </citation>
    <scope>NUCLEOTIDE SEQUENCE [LARGE SCALE GENOMIC DNA]</scope>
    <source>
        <strain evidence="3 4">3B1D</strain>
    </source>
</reference>
<proteinExistence type="predicted"/>
<keyword evidence="4" id="KW-1185">Reference proteome</keyword>
<feature type="domain" description="PilZ" evidence="1">
    <location>
        <begin position="99"/>
        <end position="206"/>
    </location>
</feature>
<evidence type="ECO:0000313" key="3">
    <source>
        <dbReference type="EMBL" id="RUS55203.1"/>
    </source>
</evidence>
<dbReference type="EMBL" id="JTFC01000031">
    <property type="protein sequence ID" value="RUS55203.1"/>
    <property type="molecule type" value="Genomic_DNA"/>
</dbReference>
<protein>
    <recommendedName>
        <fullName evidence="5">Glycosyltransferase</fullName>
    </recommendedName>
</protein>
<name>A0A433RSS1_9BACL</name>
<dbReference type="GO" id="GO:0035438">
    <property type="term" value="F:cyclic-di-GMP binding"/>
    <property type="evidence" value="ECO:0007669"/>
    <property type="project" value="InterPro"/>
</dbReference>
<evidence type="ECO:0000259" key="2">
    <source>
        <dbReference type="Pfam" id="PF12945"/>
    </source>
</evidence>
<dbReference type="Pfam" id="PF12945">
    <property type="entry name" value="PilZNR"/>
    <property type="match status" value="1"/>
</dbReference>
<evidence type="ECO:0000259" key="1">
    <source>
        <dbReference type="Pfam" id="PF07238"/>
    </source>
</evidence>
<dbReference type="RefSeq" id="WP_126990668.1">
    <property type="nucleotide sequence ID" value="NZ_JTFC01000031.1"/>
</dbReference>
<evidence type="ECO:0000313" key="4">
    <source>
        <dbReference type="Proteomes" id="UP000288623"/>
    </source>
</evidence>
<dbReference type="AlphaFoldDB" id="A0A433RSS1"/>
<organism evidence="3 4">
    <name type="scientific">Candidatus Kurthia intestinigallinarum</name>
    <dbReference type="NCBI Taxonomy" id="1562256"/>
    <lineage>
        <taxon>Bacteria</taxon>
        <taxon>Bacillati</taxon>
        <taxon>Bacillota</taxon>
        <taxon>Bacilli</taxon>
        <taxon>Bacillales</taxon>
        <taxon>Caryophanaceae</taxon>
        <taxon>Kurthia</taxon>
    </lineage>
</organism>
<dbReference type="OrthoDB" id="1951449at2"/>
<dbReference type="Gene3D" id="2.40.10.220">
    <property type="entry name" value="predicted glycosyltransferase like domains"/>
    <property type="match status" value="1"/>
</dbReference>
<evidence type="ECO:0008006" key="5">
    <source>
        <dbReference type="Google" id="ProtNLM"/>
    </source>
</evidence>
<dbReference type="Pfam" id="PF07238">
    <property type="entry name" value="PilZ"/>
    <property type="match status" value="1"/>
</dbReference>